<dbReference type="InterPro" id="IPR003594">
    <property type="entry name" value="HATPase_dom"/>
</dbReference>
<dbReference type="Pfam" id="PF08376">
    <property type="entry name" value="NIT"/>
    <property type="match status" value="1"/>
</dbReference>
<feature type="domain" description="Histidine kinase" evidence="14">
    <location>
        <begin position="520"/>
        <end position="626"/>
    </location>
</feature>
<evidence type="ECO:0000256" key="9">
    <source>
        <dbReference type="ARBA" id="ARBA00022840"/>
    </source>
</evidence>
<feature type="region of interest" description="Disordered" evidence="12">
    <location>
        <begin position="633"/>
        <end position="815"/>
    </location>
</feature>
<proteinExistence type="predicted"/>
<evidence type="ECO:0000256" key="1">
    <source>
        <dbReference type="ARBA" id="ARBA00000085"/>
    </source>
</evidence>
<gene>
    <name evidence="15" type="ORF">BN4615_P2554</name>
</gene>
<feature type="compositionally biased region" description="Pro residues" evidence="12">
    <location>
        <begin position="727"/>
        <end position="742"/>
    </location>
</feature>
<evidence type="ECO:0000256" key="5">
    <source>
        <dbReference type="ARBA" id="ARBA00022679"/>
    </source>
</evidence>
<dbReference type="EC" id="2.7.13.3" evidence="3"/>
<keyword evidence="9" id="KW-0067">ATP-binding</keyword>
<organism evidence="15">
    <name type="scientific">Nonomuraea gerenzanensis</name>
    <dbReference type="NCBI Taxonomy" id="93944"/>
    <lineage>
        <taxon>Bacteria</taxon>
        <taxon>Bacillati</taxon>
        <taxon>Actinomycetota</taxon>
        <taxon>Actinomycetes</taxon>
        <taxon>Streptosporangiales</taxon>
        <taxon>Streptosporangiaceae</taxon>
        <taxon>Nonomuraea</taxon>
    </lineage>
</organism>
<dbReference type="GO" id="GO:0016020">
    <property type="term" value="C:membrane"/>
    <property type="evidence" value="ECO:0007669"/>
    <property type="project" value="UniProtKB-SubCell"/>
</dbReference>
<evidence type="ECO:0000256" key="11">
    <source>
        <dbReference type="ARBA" id="ARBA00023012"/>
    </source>
</evidence>
<comment type="catalytic activity">
    <reaction evidence="1">
        <text>ATP + protein L-histidine = ADP + protein N-phospho-L-histidine.</text>
        <dbReference type="EC" id="2.7.13.3"/>
    </reaction>
</comment>
<evidence type="ECO:0000256" key="7">
    <source>
        <dbReference type="ARBA" id="ARBA00022741"/>
    </source>
</evidence>
<dbReference type="GO" id="GO:0000160">
    <property type="term" value="P:phosphorelay signal transduction system"/>
    <property type="evidence" value="ECO:0007669"/>
    <property type="project" value="UniProtKB-KW"/>
</dbReference>
<feature type="transmembrane region" description="Helical" evidence="13">
    <location>
        <begin position="311"/>
        <end position="337"/>
    </location>
</feature>
<dbReference type="InterPro" id="IPR036890">
    <property type="entry name" value="HATPase_C_sf"/>
</dbReference>
<dbReference type="GO" id="GO:0004673">
    <property type="term" value="F:protein histidine kinase activity"/>
    <property type="evidence" value="ECO:0007669"/>
    <property type="project" value="UniProtKB-EC"/>
</dbReference>
<dbReference type="InterPro" id="IPR003660">
    <property type="entry name" value="HAMP_dom"/>
</dbReference>
<protein>
    <recommendedName>
        <fullName evidence="3">histidine kinase</fullName>
        <ecNumber evidence="3">2.7.13.3</ecNumber>
    </recommendedName>
</protein>
<keyword evidence="6 13" id="KW-0812">Transmembrane</keyword>
<feature type="compositionally biased region" description="Polar residues" evidence="12">
    <location>
        <begin position="640"/>
        <end position="668"/>
    </location>
</feature>
<dbReference type="AlphaFoldDB" id="A0A1M4E2N1"/>
<evidence type="ECO:0000256" key="12">
    <source>
        <dbReference type="SAM" id="MobiDB-lite"/>
    </source>
</evidence>
<evidence type="ECO:0000256" key="2">
    <source>
        <dbReference type="ARBA" id="ARBA00004370"/>
    </source>
</evidence>
<keyword evidence="7" id="KW-0547">Nucleotide-binding</keyword>
<evidence type="ECO:0000256" key="13">
    <source>
        <dbReference type="SAM" id="Phobius"/>
    </source>
</evidence>
<feature type="region of interest" description="Disordered" evidence="12">
    <location>
        <begin position="865"/>
        <end position="938"/>
    </location>
</feature>
<keyword evidence="10 13" id="KW-1133">Transmembrane helix</keyword>
<name>A0A1M4E2N1_9ACTN</name>
<evidence type="ECO:0000256" key="8">
    <source>
        <dbReference type="ARBA" id="ARBA00022777"/>
    </source>
</evidence>
<dbReference type="Gene3D" id="3.30.565.10">
    <property type="entry name" value="Histidine kinase-like ATPase, C-terminal domain"/>
    <property type="match status" value="1"/>
</dbReference>
<dbReference type="PROSITE" id="PS50109">
    <property type="entry name" value="HIS_KIN"/>
    <property type="match status" value="1"/>
</dbReference>
<evidence type="ECO:0000256" key="10">
    <source>
        <dbReference type="ARBA" id="ARBA00022989"/>
    </source>
</evidence>
<dbReference type="PANTHER" id="PTHR44936:SF9">
    <property type="entry name" value="SENSOR PROTEIN CREC"/>
    <property type="match status" value="1"/>
</dbReference>
<dbReference type="SMART" id="SM00304">
    <property type="entry name" value="HAMP"/>
    <property type="match status" value="1"/>
</dbReference>
<evidence type="ECO:0000313" key="15">
    <source>
        <dbReference type="EMBL" id="SBO93040.1"/>
    </source>
</evidence>
<evidence type="ECO:0000256" key="4">
    <source>
        <dbReference type="ARBA" id="ARBA00022553"/>
    </source>
</evidence>
<dbReference type="InterPro" id="IPR013587">
    <property type="entry name" value="Nitrate/nitrite_sensing"/>
</dbReference>
<keyword evidence="4" id="KW-0597">Phosphoprotein</keyword>
<dbReference type="RefSeq" id="WP_225272274.1">
    <property type="nucleotide sequence ID" value="NZ_CP084058.1"/>
</dbReference>
<sequence length="938" mass="100360">MGNWHVRSRLIALIVVPTAVAVGLGGLNVVTSLSDANTYQTLREVAELSEQLGAVTHELSFERDQTALFIAQGRPQDLEGQLGTTHSQVDNLIEDAKQRASALTGTHAEAVRPVLRRLEEVPTLRETAVNGKIQPLPMIQKYSQIIARLLQFHDQVGQVAVDDQVADSASAMAAISRAKEQASKQRGILASALHNKSFDSGELDALTDAKSREESEETLFGVLADLDQLELYRNTVVGQDVDQTDLFRLRAMAQSAEGKELSIGLRPDRDVATWVEVSTGKIDALRVVEKELSSSVILRARGLEEAANRSALISGGLILLLLIVVVAIISLIASSLIRPLRRLRREALDIAGQRLPETVRQLRESGEGTAGPVEPIGVDTHDEIGEVARAFDEVHREAVRLAGEESRLRSNVNAMFVNLSRRSQTLVERQITLIDGLEQGEQDEQRLGNLFKLDHLATRMRRNSENLLVLAGQDPPRRWSQPVKLVDVARASLSEVESYERVVLQVPDGVSVAGQAVNDVIHLLAELVENALSFSPRETRVTVSGSRIDGGGVMLSITDSGIGMTQEELVQANERLTEAPSVDVSVSRRMGLFVVARLAHRHGIRVQLRPHSSGGLTAMVLIPENMLGSQAPNFAGMPSFSGNQPPSFTSEQPPAFSGNQPPAFSSDQPPAFAGSAAGGPGGPGGEPYSGPHPAPPATDWPQQTFQLGPGHPSFPSNPEAGGNWGNPDPPWQPDPSAWPPEPRSGFHGGDVWAPPRGPAWNGERGLPKRPVPAPPPGGWSQDTNPPQRPGFDFQDSEPGAGPDPMPAAPPASAGDDYLPIFAAVESAWFGRDANGASWGSSKADAAWSAAEAVVEPVRDGATAAGLPKRVPKANLVPGSADTSASPQGVTPMPSVSPDRVRNRLSSFQQGFRAARDDISEGRALPPTGPKQSEREEGA</sequence>
<dbReference type="SMART" id="SM00387">
    <property type="entry name" value="HATPase_c"/>
    <property type="match status" value="1"/>
</dbReference>
<dbReference type="EMBL" id="LT559118">
    <property type="protein sequence ID" value="SBO93040.1"/>
    <property type="molecule type" value="Genomic_DNA"/>
</dbReference>
<evidence type="ECO:0000256" key="3">
    <source>
        <dbReference type="ARBA" id="ARBA00012438"/>
    </source>
</evidence>
<evidence type="ECO:0000256" key="6">
    <source>
        <dbReference type="ARBA" id="ARBA00022692"/>
    </source>
</evidence>
<dbReference type="PANTHER" id="PTHR44936">
    <property type="entry name" value="SENSOR PROTEIN CREC"/>
    <property type="match status" value="1"/>
</dbReference>
<reference evidence="15" key="1">
    <citation type="submission" date="2016-04" db="EMBL/GenBank/DDBJ databases">
        <authorList>
            <person name="Evans L.H."/>
            <person name="Alamgir A."/>
            <person name="Owens N."/>
            <person name="Weber N.D."/>
            <person name="Virtaneva K."/>
            <person name="Barbian K."/>
            <person name="Babar A."/>
            <person name="Rosenke K."/>
        </authorList>
    </citation>
    <scope>NUCLEOTIDE SEQUENCE</scope>
    <source>
        <strain evidence="15">Nono1</strain>
    </source>
</reference>
<dbReference type="Pfam" id="PF00672">
    <property type="entry name" value="HAMP"/>
    <property type="match status" value="1"/>
</dbReference>
<dbReference type="SUPFAM" id="SSF55874">
    <property type="entry name" value="ATPase domain of HSP90 chaperone/DNA topoisomerase II/histidine kinase"/>
    <property type="match status" value="1"/>
</dbReference>
<dbReference type="GO" id="GO:0005524">
    <property type="term" value="F:ATP binding"/>
    <property type="evidence" value="ECO:0007669"/>
    <property type="project" value="UniProtKB-KW"/>
</dbReference>
<keyword evidence="13" id="KW-0472">Membrane</keyword>
<evidence type="ECO:0000259" key="14">
    <source>
        <dbReference type="PROSITE" id="PS50109"/>
    </source>
</evidence>
<accession>A0A1M4E2N1</accession>
<dbReference type="Gene3D" id="6.10.340.10">
    <property type="match status" value="1"/>
</dbReference>
<dbReference type="InterPro" id="IPR005467">
    <property type="entry name" value="His_kinase_dom"/>
</dbReference>
<comment type="subcellular location">
    <subcellularLocation>
        <location evidence="2">Membrane</location>
    </subcellularLocation>
</comment>
<dbReference type="InterPro" id="IPR050980">
    <property type="entry name" value="2C_sensor_his_kinase"/>
</dbReference>
<keyword evidence="11" id="KW-0902">Two-component regulatory system</keyword>
<feature type="compositionally biased region" description="Gly residues" evidence="12">
    <location>
        <begin position="676"/>
        <end position="687"/>
    </location>
</feature>
<keyword evidence="8 15" id="KW-0418">Kinase</keyword>
<keyword evidence="5" id="KW-0808">Transferase</keyword>
<dbReference type="Pfam" id="PF02518">
    <property type="entry name" value="HATPase_c"/>
    <property type="match status" value="1"/>
</dbReference>